<protein>
    <recommendedName>
        <fullName evidence="11">Glycerol-3-phosphate dehydrogenase [NAD(+)]</fullName>
        <ecNumber evidence="11">1.1.1.8</ecNumber>
    </recommendedName>
</protein>
<comment type="pathway">
    <text evidence="1">Lipid metabolism.</text>
</comment>
<feature type="domain" description="Glycerol-3-phosphate dehydrogenase NAD-dependent C-terminal" evidence="13">
    <location>
        <begin position="217"/>
        <end position="361"/>
    </location>
</feature>
<dbReference type="GO" id="GO:0042803">
    <property type="term" value="F:protein homodimerization activity"/>
    <property type="evidence" value="ECO:0007669"/>
    <property type="project" value="InterPro"/>
</dbReference>
<evidence type="ECO:0000256" key="10">
    <source>
        <dbReference type="RuleBase" id="RU000437"/>
    </source>
</evidence>
<dbReference type="PROSITE" id="PS00957">
    <property type="entry name" value="NAD_G3PDH"/>
    <property type="match status" value="1"/>
</dbReference>
<dbReference type="NCBIfam" id="TIGR03376">
    <property type="entry name" value="glycerol3P_DH"/>
    <property type="match status" value="1"/>
</dbReference>
<organism evidence="14">
    <name type="scientific">Oppiella nova</name>
    <dbReference type="NCBI Taxonomy" id="334625"/>
    <lineage>
        <taxon>Eukaryota</taxon>
        <taxon>Metazoa</taxon>
        <taxon>Ecdysozoa</taxon>
        <taxon>Arthropoda</taxon>
        <taxon>Chelicerata</taxon>
        <taxon>Arachnida</taxon>
        <taxon>Acari</taxon>
        <taxon>Acariformes</taxon>
        <taxon>Sarcoptiformes</taxon>
        <taxon>Oribatida</taxon>
        <taxon>Brachypylina</taxon>
        <taxon>Oppioidea</taxon>
        <taxon>Oppiidae</taxon>
        <taxon>Oppiella</taxon>
    </lineage>
</organism>
<feature type="binding site" evidence="9">
    <location>
        <position position="319"/>
    </location>
    <ligand>
        <name>NAD(+)</name>
        <dbReference type="ChEBI" id="CHEBI:57540"/>
    </ligand>
</feature>
<dbReference type="InterPro" id="IPR006168">
    <property type="entry name" value="G3P_DH_NAD-dep"/>
</dbReference>
<feature type="domain" description="Glycerol-3-phosphate dehydrogenase NAD-dependent N-terminal" evidence="12">
    <location>
        <begin position="27"/>
        <end position="185"/>
    </location>
</feature>
<evidence type="ECO:0000256" key="9">
    <source>
        <dbReference type="PIRSR" id="PIRSR000114-3"/>
    </source>
</evidence>
<dbReference type="InterPro" id="IPR011128">
    <property type="entry name" value="G3P_DH_NAD-dep_N"/>
</dbReference>
<dbReference type="EC" id="1.1.1.8" evidence="11"/>
<keyword evidence="5 9" id="KW-0520">NAD</keyword>
<dbReference type="GO" id="GO:0051287">
    <property type="term" value="F:NAD binding"/>
    <property type="evidence" value="ECO:0007669"/>
    <property type="project" value="UniProtKB-UniRule"/>
</dbReference>
<keyword evidence="15" id="KW-1185">Reference proteome</keyword>
<evidence type="ECO:0000256" key="8">
    <source>
        <dbReference type="PIRSR" id="PIRSR000114-2"/>
    </source>
</evidence>
<evidence type="ECO:0000256" key="3">
    <source>
        <dbReference type="ARBA" id="ARBA00011009"/>
    </source>
</evidence>
<name>A0A7R9M3X3_9ACAR</name>
<feature type="binding site" evidence="9">
    <location>
        <begin position="31"/>
        <end position="36"/>
    </location>
    <ligand>
        <name>NAD(+)</name>
        <dbReference type="ChEBI" id="CHEBI:57540"/>
    </ligand>
</feature>
<gene>
    <name evidence="14" type="ORF">ONB1V03_LOCUS9683</name>
</gene>
<dbReference type="SUPFAM" id="SSF51735">
    <property type="entry name" value="NAD(P)-binding Rossmann-fold domains"/>
    <property type="match status" value="1"/>
</dbReference>
<dbReference type="UniPathway" id="UPA00086"/>
<evidence type="ECO:0000256" key="6">
    <source>
        <dbReference type="ARBA" id="ARBA00048683"/>
    </source>
</evidence>
<evidence type="ECO:0000256" key="11">
    <source>
        <dbReference type="RuleBase" id="RU361243"/>
    </source>
</evidence>
<feature type="binding site" evidence="8">
    <location>
        <position position="138"/>
    </location>
    <ligand>
        <name>substrate</name>
    </ligand>
</feature>
<feature type="binding site" evidence="8">
    <location>
        <begin position="290"/>
        <end position="291"/>
    </location>
    <ligand>
        <name>substrate</name>
    </ligand>
</feature>
<dbReference type="Gene3D" id="1.10.1040.10">
    <property type="entry name" value="N-(1-d-carboxylethyl)-l-norvaline Dehydrogenase, domain 2"/>
    <property type="match status" value="1"/>
</dbReference>
<dbReference type="InterPro" id="IPR006109">
    <property type="entry name" value="G3P_DH_NAD-dep_C"/>
</dbReference>
<keyword evidence="4 10" id="KW-0560">Oxidoreductase</keyword>
<evidence type="ECO:0000256" key="2">
    <source>
        <dbReference type="ARBA" id="ARBA00005192"/>
    </source>
</evidence>
<dbReference type="SUPFAM" id="SSF48179">
    <property type="entry name" value="6-phosphogluconate dehydrogenase C-terminal domain-like"/>
    <property type="match status" value="1"/>
</dbReference>
<dbReference type="PANTHER" id="PTHR11728">
    <property type="entry name" value="GLYCEROL-3-PHOSPHATE DEHYDROGENASE"/>
    <property type="match status" value="1"/>
</dbReference>
<dbReference type="InterPro" id="IPR036291">
    <property type="entry name" value="NAD(P)-bd_dom_sf"/>
</dbReference>
<dbReference type="Proteomes" id="UP000728032">
    <property type="component" value="Unassembled WGS sequence"/>
</dbReference>
<dbReference type="Gene3D" id="3.40.50.720">
    <property type="entry name" value="NAD(P)-binding Rossmann-like Domain"/>
    <property type="match status" value="1"/>
</dbReference>
<evidence type="ECO:0000256" key="5">
    <source>
        <dbReference type="ARBA" id="ARBA00023027"/>
    </source>
</evidence>
<dbReference type="GO" id="GO:0005829">
    <property type="term" value="C:cytosol"/>
    <property type="evidence" value="ECO:0007669"/>
    <property type="project" value="TreeGrafter"/>
</dbReference>
<dbReference type="GO" id="GO:0141152">
    <property type="term" value="F:glycerol-3-phosphate dehydrogenase (NAD+) activity"/>
    <property type="evidence" value="ECO:0007669"/>
    <property type="project" value="UniProtKB-UniRule"/>
</dbReference>
<feature type="binding site" evidence="9">
    <location>
        <position position="317"/>
    </location>
    <ligand>
        <name>NAD(+)</name>
        <dbReference type="ChEBI" id="CHEBI:57540"/>
    </ligand>
</feature>
<dbReference type="PIRSF" id="PIRSF000114">
    <property type="entry name" value="Glycerol-3-P_dh"/>
    <property type="match status" value="1"/>
</dbReference>
<dbReference type="InterPro" id="IPR008927">
    <property type="entry name" value="6-PGluconate_DH-like_C_sf"/>
</dbReference>
<comment type="similarity">
    <text evidence="3 10">Belongs to the NAD-dependent glycerol-3-phosphate dehydrogenase family.</text>
</comment>
<feature type="active site" description="Proton acceptor" evidence="7">
    <location>
        <position position="226"/>
    </location>
</feature>
<dbReference type="GO" id="GO:0006650">
    <property type="term" value="P:glycerophospholipid metabolic process"/>
    <property type="evidence" value="ECO:0007669"/>
    <property type="project" value="UniProtKB-UniPathway"/>
</dbReference>
<dbReference type="Pfam" id="PF01210">
    <property type="entry name" value="NAD_Gly3P_dh_N"/>
    <property type="match status" value="1"/>
</dbReference>
<dbReference type="EMBL" id="OC920998">
    <property type="protein sequence ID" value="CAD7653025.1"/>
    <property type="molecule type" value="Genomic_DNA"/>
</dbReference>
<comment type="pathway">
    <text evidence="2">Phospholipid metabolism; alpha-glycerophosphate cycle.</text>
</comment>
<dbReference type="Pfam" id="PF07479">
    <property type="entry name" value="NAD_Gly3P_dh_C"/>
    <property type="match status" value="1"/>
</dbReference>
<proteinExistence type="inferred from homology"/>
<comment type="catalytic activity">
    <reaction evidence="6 11">
        <text>sn-glycerol 3-phosphate + NAD(+) = dihydroxyacetone phosphate + NADH + H(+)</text>
        <dbReference type="Rhea" id="RHEA:11092"/>
        <dbReference type="ChEBI" id="CHEBI:15378"/>
        <dbReference type="ChEBI" id="CHEBI:57540"/>
        <dbReference type="ChEBI" id="CHEBI:57597"/>
        <dbReference type="ChEBI" id="CHEBI:57642"/>
        <dbReference type="ChEBI" id="CHEBI:57945"/>
        <dbReference type="EC" id="1.1.1.8"/>
    </reaction>
</comment>
<evidence type="ECO:0000259" key="12">
    <source>
        <dbReference type="Pfam" id="PF01210"/>
    </source>
</evidence>
<dbReference type="GO" id="GO:0005975">
    <property type="term" value="P:carbohydrate metabolic process"/>
    <property type="evidence" value="ECO:0007669"/>
    <property type="project" value="InterPro"/>
</dbReference>
<evidence type="ECO:0000313" key="14">
    <source>
        <dbReference type="EMBL" id="CAD7653025.1"/>
    </source>
</evidence>
<dbReference type="InterPro" id="IPR017751">
    <property type="entry name" value="G3P_DH_NAD-dep_euk"/>
</dbReference>
<dbReference type="InterPro" id="IPR013328">
    <property type="entry name" value="6PGD_dom2"/>
</dbReference>
<evidence type="ECO:0000256" key="4">
    <source>
        <dbReference type="ARBA" id="ARBA00023002"/>
    </source>
</evidence>
<dbReference type="PANTHER" id="PTHR11728:SF8">
    <property type="entry name" value="GLYCEROL-3-PHOSPHATE DEHYDROGENASE [NAD(+)]-RELATED"/>
    <property type="match status" value="1"/>
</dbReference>
<dbReference type="AlphaFoldDB" id="A0A7R9M3X3"/>
<dbReference type="OrthoDB" id="10263760at2759"/>
<evidence type="ECO:0000256" key="1">
    <source>
        <dbReference type="ARBA" id="ARBA00005189"/>
    </source>
</evidence>
<feature type="binding site" evidence="9">
    <location>
        <position position="172"/>
    </location>
    <ligand>
        <name>NAD(+)</name>
        <dbReference type="ChEBI" id="CHEBI:57540"/>
    </ligand>
</feature>
<sequence length="367" mass="40628">MKLLSERHITTDNTLETNECSKARKRVSVLGAGAWGTAIANLIGHNVVRNKHLFHEEVVFYVRDESLRLIIEKTRQNIRYLSAIKLPLNVRPVAALSEAVSESDVLIFVIPHQYIQELCLAINDCISSRNPIGISLSKGLHIDSAGGLELNSQIINRMLGIQVGVLSGANIAIEVGLNQYSEATLVNPLPDDTHCQQLLRSLFESKHFKVSFCRDGPTVEMCGALKNVVAIGCGLIDGLGYGMNTKAAALSCGVREMIRFVEVFHPKYELKTFFENCGIGDIIASSFGGRNRKVSEALIKSNKTIEMLEKQLLKGQKLQGPQTAHVVYELLKHKQLLNKFPFFAAIHEICIRTLDPKDLIQAIKSSQ</sequence>
<accession>A0A7R9M3X3</accession>
<reference evidence="14" key="1">
    <citation type="submission" date="2020-11" db="EMBL/GenBank/DDBJ databases">
        <authorList>
            <person name="Tran Van P."/>
        </authorList>
    </citation>
    <scope>NUCLEOTIDE SEQUENCE</scope>
</reference>
<dbReference type="FunFam" id="1.10.1040.10:FF:000004">
    <property type="entry name" value="Glycerol-3-phosphate dehydrogenase [NAD(+)]"/>
    <property type="match status" value="1"/>
</dbReference>
<evidence type="ECO:0000256" key="7">
    <source>
        <dbReference type="PIRSR" id="PIRSR000114-1"/>
    </source>
</evidence>
<dbReference type="EMBL" id="CAJPVJ010006173">
    <property type="protein sequence ID" value="CAG2170212.1"/>
    <property type="molecule type" value="Genomic_DNA"/>
</dbReference>
<evidence type="ECO:0000313" key="15">
    <source>
        <dbReference type="Proteomes" id="UP000728032"/>
    </source>
</evidence>
<feature type="binding site" evidence="9">
    <location>
        <position position="290"/>
    </location>
    <ligand>
        <name>NAD(+)</name>
        <dbReference type="ChEBI" id="CHEBI:57540"/>
    </ligand>
</feature>
<dbReference type="GO" id="GO:0046168">
    <property type="term" value="P:glycerol-3-phosphate catabolic process"/>
    <property type="evidence" value="ECO:0007669"/>
    <property type="project" value="UniProtKB-UniRule"/>
</dbReference>
<dbReference type="PRINTS" id="PR00077">
    <property type="entry name" value="GPDHDRGNASE"/>
</dbReference>
<evidence type="ECO:0000259" key="13">
    <source>
        <dbReference type="Pfam" id="PF07479"/>
    </source>
</evidence>